<evidence type="ECO:0000256" key="1">
    <source>
        <dbReference type="SAM" id="Phobius"/>
    </source>
</evidence>
<feature type="transmembrane region" description="Helical" evidence="1">
    <location>
        <begin position="35"/>
        <end position="62"/>
    </location>
</feature>
<evidence type="ECO:0000313" key="2">
    <source>
        <dbReference type="EMBL" id="OKH15702.1"/>
    </source>
</evidence>
<gene>
    <name evidence="2" type="ORF">NIES592_06400</name>
</gene>
<protein>
    <submittedName>
        <fullName evidence="2">Uncharacterized protein</fullName>
    </submittedName>
</protein>
<keyword evidence="1" id="KW-0812">Transmembrane</keyword>
<reference evidence="2 3" key="1">
    <citation type="submission" date="2016-11" db="EMBL/GenBank/DDBJ databases">
        <title>Draft Genome Sequences of Nine Cyanobacterial Strains from Diverse Habitats.</title>
        <authorList>
            <person name="Zhu T."/>
            <person name="Hou S."/>
            <person name="Lu X."/>
            <person name="Hess W.R."/>
        </authorList>
    </citation>
    <scope>NUCLEOTIDE SEQUENCE [LARGE SCALE GENOMIC DNA]</scope>
    <source>
        <strain evidence="2 3">NIES-592</strain>
    </source>
</reference>
<evidence type="ECO:0000313" key="3">
    <source>
        <dbReference type="Proteomes" id="UP000186391"/>
    </source>
</evidence>
<accession>A0A1U7H3H5</accession>
<dbReference type="AlphaFoldDB" id="A0A1U7H3H5"/>
<proteinExistence type="predicted"/>
<sequence>MAIAVLSMKDQLSFVLKVFLLSVVISLLIKYVGPFIFIPATSVNALIIVLFPTVMMAIALLCRFQAHKQS</sequence>
<feature type="transmembrane region" description="Helical" evidence="1">
    <location>
        <begin position="12"/>
        <end position="29"/>
    </location>
</feature>
<keyword evidence="1" id="KW-1133">Transmembrane helix</keyword>
<dbReference type="OrthoDB" id="428271at2"/>
<keyword evidence="3" id="KW-1185">Reference proteome</keyword>
<organism evidence="2 3">
    <name type="scientific">Fischerella major NIES-592</name>
    <dbReference type="NCBI Taxonomy" id="210994"/>
    <lineage>
        <taxon>Bacteria</taxon>
        <taxon>Bacillati</taxon>
        <taxon>Cyanobacteriota</taxon>
        <taxon>Cyanophyceae</taxon>
        <taxon>Nostocales</taxon>
        <taxon>Hapalosiphonaceae</taxon>
        <taxon>Fischerella</taxon>
    </lineage>
</organism>
<comment type="caution">
    <text evidence="2">The sequence shown here is derived from an EMBL/GenBank/DDBJ whole genome shotgun (WGS) entry which is preliminary data.</text>
</comment>
<dbReference type="EMBL" id="MRCA01000002">
    <property type="protein sequence ID" value="OKH15702.1"/>
    <property type="molecule type" value="Genomic_DNA"/>
</dbReference>
<keyword evidence="1" id="KW-0472">Membrane</keyword>
<name>A0A1U7H3H5_9CYAN</name>
<dbReference type="Proteomes" id="UP000186391">
    <property type="component" value="Unassembled WGS sequence"/>
</dbReference>